<protein>
    <submittedName>
        <fullName evidence="2">Collagen alpha-1(Xii) chain-like</fullName>
    </submittedName>
</protein>
<proteinExistence type="predicted"/>
<dbReference type="InterPro" id="IPR050525">
    <property type="entry name" value="ECM_Assembly_Org"/>
</dbReference>
<dbReference type="InterPro" id="IPR036465">
    <property type="entry name" value="vWFA_dom_sf"/>
</dbReference>
<accession>A0AAV3Y7K3</accession>
<evidence type="ECO:0000313" key="3">
    <source>
        <dbReference type="Proteomes" id="UP000735302"/>
    </source>
</evidence>
<dbReference type="Pfam" id="PF00092">
    <property type="entry name" value="VWA"/>
    <property type="match status" value="1"/>
</dbReference>
<keyword evidence="2" id="KW-0176">Collagen</keyword>
<dbReference type="EMBL" id="BLXT01000600">
    <property type="protein sequence ID" value="GFN78779.1"/>
    <property type="molecule type" value="Genomic_DNA"/>
</dbReference>
<organism evidence="2 3">
    <name type="scientific">Plakobranchus ocellatus</name>
    <dbReference type="NCBI Taxonomy" id="259542"/>
    <lineage>
        <taxon>Eukaryota</taxon>
        <taxon>Metazoa</taxon>
        <taxon>Spiralia</taxon>
        <taxon>Lophotrochozoa</taxon>
        <taxon>Mollusca</taxon>
        <taxon>Gastropoda</taxon>
        <taxon>Heterobranchia</taxon>
        <taxon>Euthyneura</taxon>
        <taxon>Panpulmonata</taxon>
        <taxon>Sacoglossa</taxon>
        <taxon>Placobranchoidea</taxon>
        <taxon>Plakobranchidae</taxon>
        <taxon>Plakobranchus</taxon>
    </lineage>
</organism>
<keyword evidence="3" id="KW-1185">Reference proteome</keyword>
<comment type="caution">
    <text evidence="2">The sequence shown here is derived from an EMBL/GenBank/DDBJ whole genome shotgun (WGS) entry which is preliminary data.</text>
</comment>
<dbReference type="InterPro" id="IPR002035">
    <property type="entry name" value="VWF_A"/>
</dbReference>
<sequence>MVVLTHGESRDRAATTREAKLARRAGFYIFVVGIGIYTDTQEWRAIASDPDESFMWNVTNYQNLSDVANELLHGVCYLTAIKKTS</sequence>
<reference evidence="2 3" key="1">
    <citation type="journal article" date="2021" name="Elife">
        <title>Chloroplast acquisition without the gene transfer in kleptoplastic sea slugs, Plakobranchus ocellatus.</title>
        <authorList>
            <person name="Maeda T."/>
            <person name="Takahashi S."/>
            <person name="Yoshida T."/>
            <person name="Shimamura S."/>
            <person name="Takaki Y."/>
            <person name="Nagai Y."/>
            <person name="Toyoda A."/>
            <person name="Suzuki Y."/>
            <person name="Arimoto A."/>
            <person name="Ishii H."/>
            <person name="Satoh N."/>
            <person name="Nishiyama T."/>
            <person name="Hasebe M."/>
            <person name="Maruyama T."/>
            <person name="Minagawa J."/>
            <person name="Obokata J."/>
            <person name="Shigenobu S."/>
        </authorList>
    </citation>
    <scope>NUCLEOTIDE SEQUENCE [LARGE SCALE GENOMIC DNA]</scope>
</reference>
<gene>
    <name evidence="2" type="ORF">PoB_000528500</name>
</gene>
<dbReference type="SUPFAM" id="SSF53300">
    <property type="entry name" value="vWA-like"/>
    <property type="match status" value="1"/>
</dbReference>
<dbReference type="PANTHER" id="PTHR24020:SF86">
    <property type="entry name" value="COLLAGEN, TYPE VI, ALPHA 4"/>
    <property type="match status" value="1"/>
</dbReference>
<feature type="domain" description="VWFA" evidence="1">
    <location>
        <begin position="1"/>
        <end position="71"/>
    </location>
</feature>
<dbReference type="Proteomes" id="UP000735302">
    <property type="component" value="Unassembled WGS sequence"/>
</dbReference>
<dbReference type="PANTHER" id="PTHR24020">
    <property type="entry name" value="COLLAGEN ALPHA"/>
    <property type="match status" value="1"/>
</dbReference>
<dbReference type="PROSITE" id="PS50234">
    <property type="entry name" value="VWFA"/>
    <property type="match status" value="1"/>
</dbReference>
<dbReference type="GO" id="GO:0005581">
    <property type="term" value="C:collagen trimer"/>
    <property type="evidence" value="ECO:0007669"/>
    <property type="project" value="UniProtKB-KW"/>
</dbReference>
<dbReference type="AlphaFoldDB" id="A0AAV3Y7K3"/>
<name>A0AAV3Y7K3_9GAST</name>
<evidence type="ECO:0000313" key="2">
    <source>
        <dbReference type="EMBL" id="GFN78779.1"/>
    </source>
</evidence>
<evidence type="ECO:0000259" key="1">
    <source>
        <dbReference type="PROSITE" id="PS50234"/>
    </source>
</evidence>
<dbReference type="Gene3D" id="3.40.50.410">
    <property type="entry name" value="von Willebrand factor, type A domain"/>
    <property type="match status" value="1"/>
</dbReference>